<proteinExistence type="predicted"/>
<comment type="caution">
    <text evidence="2">The sequence shown here is derived from an EMBL/GenBank/DDBJ whole genome shotgun (WGS) entry which is preliminary data.</text>
</comment>
<feature type="region of interest" description="Disordered" evidence="1">
    <location>
        <begin position="253"/>
        <end position="291"/>
    </location>
</feature>
<keyword evidence="3" id="KW-1185">Reference proteome</keyword>
<dbReference type="Proteomes" id="UP001237642">
    <property type="component" value="Unassembled WGS sequence"/>
</dbReference>
<feature type="compositionally biased region" description="Basic and acidic residues" evidence="1">
    <location>
        <begin position="23"/>
        <end position="42"/>
    </location>
</feature>
<evidence type="ECO:0000313" key="2">
    <source>
        <dbReference type="EMBL" id="KAK1390143.1"/>
    </source>
</evidence>
<evidence type="ECO:0000256" key="1">
    <source>
        <dbReference type="SAM" id="MobiDB-lite"/>
    </source>
</evidence>
<organism evidence="2 3">
    <name type="scientific">Heracleum sosnowskyi</name>
    <dbReference type="NCBI Taxonomy" id="360622"/>
    <lineage>
        <taxon>Eukaryota</taxon>
        <taxon>Viridiplantae</taxon>
        <taxon>Streptophyta</taxon>
        <taxon>Embryophyta</taxon>
        <taxon>Tracheophyta</taxon>
        <taxon>Spermatophyta</taxon>
        <taxon>Magnoliopsida</taxon>
        <taxon>eudicotyledons</taxon>
        <taxon>Gunneridae</taxon>
        <taxon>Pentapetalae</taxon>
        <taxon>asterids</taxon>
        <taxon>campanulids</taxon>
        <taxon>Apiales</taxon>
        <taxon>Apiaceae</taxon>
        <taxon>Apioideae</taxon>
        <taxon>apioid superclade</taxon>
        <taxon>Tordylieae</taxon>
        <taxon>Tordyliinae</taxon>
        <taxon>Heracleum</taxon>
    </lineage>
</organism>
<evidence type="ECO:0000313" key="3">
    <source>
        <dbReference type="Proteomes" id="UP001237642"/>
    </source>
</evidence>
<sequence length="369" mass="43350">MSKNQKRRKEKETRKMAKAFARLKVEEETSKNKNDEEREDSTQKAMLSKWKTKITTKSSKFSILKSFFLFLYLKNQRMEGDSCGELGFNMFVTPKGRGKVLPSLDPFSNGMIDVNDLISGCIKPHNVNILMTYFDLDYTRRLGATSRLKTRRLVAMRRLKIKDVEFGLPQELHRLFSDVHHYIEQLPPSFLVDHPFFWIVCECIDFIDKFYKLLIKEDFRKALQIVLRSDRVVNRWSDKLDGIYIKIWEKGDPRRSKSTRSTQAKELKSTHNSQSTGLEFTHSSQSTGIESAHSTQSTGVIKFKIYQKNIDIVTFYATTYKHVNDSEYKQYRRDKEFDDDEVEKDLSKFFSNFYVDMFAKKKLLSQISS</sequence>
<name>A0AAD8IS41_9APIA</name>
<dbReference type="AlphaFoldDB" id="A0AAD8IS41"/>
<gene>
    <name evidence="2" type="ORF">POM88_018321</name>
</gene>
<dbReference type="EMBL" id="JAUIZM010000004">
    <property type="protein sequence ID" value="KAK1390143.1"/>
    <property type="molecule type" value="Genomic_DNA"/>
</dbReference>
<reference evidence="2" key="2">
    <citation type="submission" date="2023-05" db="EMBL/GenBank/DDBJ databases">
        <authorList>
            <person name="Schelkunov M.I."/>
        </authorList>
    </citation>
    <scope>NUCLEOTIDE SEQUENCE</scope>
    <source>
        <strain evidence="2">Hsosn_3</strain>
        <tissue evidence="2">Leaf</tissue>
    </source>
</reference>
<accession>A0AAD8IS41</accession>
<reference evidence="2" key="1">
    <citation type="submission" date="2023-02" db="EMBL/GenBank/DDBJ databases">
        <title>Genome of toxic invasive species Heracleum sosnowskyi carries increased number of genes despite the absence of recent whole-genome duplications.</title>
        <authorList>
            <person name="Schelkunov M."/>
            <person name="Shtratnikova V."/>
            <person name="Makarenko M."/>
            <person name="Klepikova A."/>
            <person name="Omelchenko D."/>
            <person name="Novikova G."/>
            <person name="Obukhova E."/>
            <person name="Bogdanov V."/>
            <person name="Penin A."/>
            <person name="Logacheva M."/>
        </authorList>
    </citation>
    <scope>NUCLEOTIDE SEQUENCE</scope>
    <source>
        <strain evidence="2">Hsosn_3</strain>
        <tissue evidence="2">Leaf</tissue>
    </source>
</reference>
<protein>
    <submittedName>
        <fullName evidence="2">Uncharacterized protein</fullName>
    </submittedName>
</protein>
<feature type="region of interest" description="Disordered" evidence="1">
    <location>
        <begin position="1"/>
        <end position="45"/>
    </location>
</feature>
<feature type="compositionally biased region" description="Polar residues" evidence="1">
    <location>
        <begin position="270"/>
        <end position="291"/>
    </location>
</feature>